<dbReference type="EMBL" id="CP011390">
    <property type="protein sequence ID" value="ANE50541.1"/>
    <property type="molecule type" value="Genomic_DNA"/>
</dbReference>
<dbReference type="Gene3D" id="3.30.830.10">
    <property type="entry name" value="Metalloenzyme, LuxS/M16 peptidase-like"/>
    <property type="match status" value="2"/>
</dbReference>
<comment type="similarity">
    <text evidence="1">Belongs to the peptidase M16 family.</text>
</comment>
<dbReference type="OrthoDB" id="9811314at2"/>
<feature type="signal peptide" evidence="2">
    <location>
        <begin position="1"/>
        <end position="22"/>
    </location>
</feature>
<reference evidence="4 5" key="2">
    <citation type="journal article" date="2016" name="Int. J. Syst. Evol. Microbiol.">
        <title>Flavisolibacter tropicus sp. nov., isolated from tropical soil.</title>
        <authorList>
            <person name="Lee J.J."/>
            <person name="Kang M.S."/>
            <person name="Kim G.S."/>
            <person name="Lee C.S."/>
            <person name="Lim S."/>
            <person name="Lee J."/>
            <person name="Roh S.H."/>
            <person name="Kang H."/>
            <person name="Ha J.M."/>
            <person name="Bae S."/>
            <person name="Jung H.Y."/>
            <person name="Kim M.K."/>
        </authorList>
    </citation>
    <scope>NUCLEOTIDE SEQUENCE [LARGE SCALE GENOMIC DNA]</scope>
    <source>
        <strain evidence="4 5">LCS9</strain>
    </source>
</reference>
<name>A0A172TTV7_9BACT</name>
<dbReference type="Pfam" id="PF05193">
    <property type="entry name" value="Peptidase_M16_C"/>
    <property type="match status" value="1"/>
</dbReference>
<dbReference type="RefSeq" id="WP_066403558.1">
    <property type="nucleotide sequence ID" value="NZ_CP011390.1"/>
</dbReference>
<dbReference type="InterPro" id="IPR011249">
    <property type="entry name" value="Metalloenz_LuxS/M16"/>
</dbReference>
<evidence type="ECO:0000259" key="3">
    <source>
        <dbReference type="Pfam" id="PF05193"/>
    </source>
</evidence>
<dbReference type="KEGG" id="fla:SY85_08530"/>
<evidence type="ECO:0000256" key="1">
    <source>
        <dbReference type="ARBA" id="ARBA00007261"/>
    </source>
</evidence>
<dbReference type="InterPro" id="IPR050361">
    <property type="entry name" value="MPP/UQCRC_Complex"/>
</dbReference>
<dbReference type="PANTHER" id="PTHR11851:SF49">
    <property type="entry name" value="MITOCHONDRIAL-PROCESSING PEPTIDASE SUBUNIT ALPHA"/>
    <property type="match status" value="1"/>
</dbReference>
<evidence type="ECO:0000256" key="2">
    <source>
        <dbReference type="SAM" id="SignalP"/>
    </source>
</evidence>
<dbReference type="InterPro" id="IPR007863">
    <property type="entry name" value="Peptidase_M16_C"/>
</dbReference>
<dbReference type="STRING" id="1492898.SY85_08530"/>
<reference evidence="5" key="1">
    <citation type="submission" date="2015-01" db="EMBL/GenBank/DDBJ databases">
        <title>Flavisolibacter sp./LCS9/ whole genome sequencing.</title>
        <authorList>
            <person name="Kim M.K."/>
            <person name="Srinivasan S."/>
            <person name="Lee J.-J."/>
        </authorList>
    </citation>
    <scope>NUCLEOTIDE SEQUENCE [LARGE SCALE GENOMIC DNA]</scope>
    <source>
        <strain evidence="5">LCS9</strain>
    </source>
</reference>
<dbReference type="Proteomes" id="UP000077177">
    <property type="component" value="Chromosome"/>
</dbReference>
<dbReference type="AlphaFoldDB" id="A0A172TTV7"/>
<dbReference type="GO" id="GO:0046872">
    <property type="term" value="F:metal ion binding"/>
    <property type="evidence" value="ECO:0007669"/>
    <property type="project" value="InterPro"/>
</dbReference>
<gene>
    <name evidence="4" type="ORF">SY85_08530</name>
</gene>
<evidence type="ECO:0000313" key="5">
    <source>
        <dbReference type="Proteomes" id="UP000077177"/>
    </source>
</evidence>
<feature type="domain" description="Peptidase M16 C-terminal" evidence="3">
    <location>
        <begin position="189"/>
        <end position="356"/>
    </location>
</feature>
<keyword evidence="5" id="KW-1185">Reference proteome</keyword>
<proteinExistence type="inferred from homology"/>
<dbReference type="PANTHER" id="PTHR11851">
    <property type="entry name" value="METALLOPROTEASE"/>
    <property type="match status" value="1"/>
</dbReference>
<dbReference type="SUPFAM" id="SSF63411">
    <property type="entry name" value="LuxS/MPP-like metallohydrolase"/>
    <property type="match status" value="2"/>
</dbReference>
<accession>A0A172TTV7</accession>
<evidence type="ECO:0000313" key="4">
    <source>
        <dbReference type="EMBL" id="ANE50541.1"/>
    </source>
</evidence>
<protein>
    <recommendedName>
        <fullName evidence="3">Peptidase M16 C-terminal domain-containing protein</fullName>
    </recommendedName>
</protein>
<organism evidence="4 5">
    <name type="scientific">Flavisolibacter tropicus</name>
    <dbReference type="NCBI Taxonomy" id="1492898"/>
    <lineage>
        <taxon>Bacteria</taxon>
        <taxon>Pseudomonadati</taxon>
        <taxon>Bacteroidota</taxon>
        <taxon>Chitinophagia</taxon>
        <taxon>Chitinophagales</taxon>
        <taxon>Chitinophagaceae</taxon>
        <taxon>Flavisolibacter</taxon>
    </lineage>
</organism>
<feature type="chain" id="PRO_5008001157" description="Peptidase M16 C-terminal domain-containing protein" evidence="2">
    <location>
        <begin position="23"/>
        <end position="445"/>
    </location>
</feature>
<sequence>MKKLTQHIALFFLAAIPILTNAQMGQAYDMTINGVKVIVQPSGNEIVEVLTILKGGVQNYPAEKSGIENMAITALTECGTLKDDKNSFKNKLDKVSAQIGGYSGMDYASFRMNCIKSDFDKVWPLYTDALTIPKFDAKEFTRIKQDAITNLKQQESDPDAAIDRMARQVAFAGKNYAKEPSGTIASISKLTAEETQRYYKSILNRGRMTIIIVADLDKETIENNVKRLLSTIPAGTPFNPKKESFTTAANNFKPQDKELATNYIQGITSAPTPGTPDYNAFVLAMRIFSTRHFVEIRSNNGLSYAPGAWFSGGLTPYANLYVTTTDPNKYIITARQLIDKVKKEGFTEEELKNQKTGYITNVYYRQETNNAQAAALASNEVVHGNWRRANTVKNDMEKVTVADLNRVFNKYISNISWVYQGDAKKVDPKLYTQKETPKQTDIKTF</sequence>
<keyword evidence="2" id="KW-0732">Signal</keyword>